<dbReference type="Gene3D" id="3.10.20.280">
    <property type="entry name" value="RnfH-like"/>
    <property type="match status" value="1"/>
</dbReference>
<keyword evidence="4" id="KW-1185">Reference proteome</keyword>
<dbReference type="InterPro" id="IPR005346">
    <property type="entry name" value="RnfH"/>
</dbReference>
<dbReference type="NCBIfam" id="NF002490">
    <property type="entry name" value="PRK01777.1"/>
    <property type="match status" value="1"/>
</dbReference>
<reference evidence="3 4" key="1">
    <citation type="submission" date="2024-06" db="EMBL/GenBank/DDBJ databases">
        <title>Sorghum-associated microbial communities from plants grown in Nebraska, USA.</title>
        <authorList>
            <person name="Schachtman D."/>
        </authorList>
    </citation>
    <scope>NUCLEOTIDE SEQUENCE [LARGE SCALE GENOMIC DNA]</scope>
    <source>
        <strain evidence="3 4">1757</strain>
    </source>
</reference>
<dbReference type="RefSeq" id="WP_354546593.1">
    <property type="nucleotide sequence ID" value="NZ_JBEPSD010000001.1"/>
</dbReference>
<dbReference type="PANTHER" id="PTHR37483">
    <property type="entry name" value="UPF0125 PROTEIN RATB"/>
    <property type="match status" value="1"/>
</dbReference>
<comment type="similarity">
    <text evidence="1 2">Belongs to the UPF0125 (RnfH) family.</text>
</comment>
<evidence type="ECO:0000256" key="2">
    <source>
        <dbReference type="HAMAP-Rule" id="MF_00460"/>
    </source>
</evidence>
<evidence type="ECO:0000256" key="1">
    <source>
        <dbReference type="ARBA" id="ARBA00010645"/>
    </source>
</evidence>
<dbReference type="InterPro" id="IPR016155">
    <property type="entry name" value="Mopterin_synth/thiamin_S_b"/>
</dbReference>
<dbReference type="Proteomes" id="UP001549251">
    <property type="component" value="Unassembled WGS sequence"/>
</dbReference>
<proteinExistence type="inferred from homology"/>
<dbReference type="PANTHER" id="PTHR37483:SF1">
    <property type="entry name" value="UPF0125 PROTEIN RATB"/>
    <property type="match status" value="1"/>
</dbReference>
<organism evidence="3 4">
    <name type="scientific">Rhodanobacter soli</name>
    <dbReference type="NCBI Taxonomy" id="590609"/>
    <lineage>
        <taxon>Bacteria</taxon>
        <taxon>Pseudomonadati</taxon>
        <taxon>Pseudomonadota</taxon>
        <taxon>Gammaproteobacteria</taxon>
        <taxon>Lysobacterales</taxon>
        <taxon>Rhodanobacteraceae</taxon>
        <taxon>Rhodanobacter</taxon>
    </lineage>
</organism>
<comment type="caution">
    <text evidence="3">The sequence shown here is derived from an EMBL/GenBank/DDBJ whole genome shotgun (WGS) entry which is preliminary data.</text>
</comment>
<sequence length="92" mass="10298">MAERTIRVEVVYAGAEQPIQRRVELADGCTVMQAIDASGIVAMLPNGAIDPARLGIFARKVAPDRLVREGDRIEIYRPLVLDPMEARRRRAR</sequence>
<gene>
    <name evidence="3" type="ORF">ABIE04_000044</name>
</gene>
<name>A0ABV2PRR4_9GAMM</name>
<dbReference type="Pfam" id="PF03658">
    <property type="entry name" value="Ub-RnfH"/>
    <property type="match status" value="1"/>
</dbReference>
<dbReference type="InterPro" id="IPR037021">
    <property type="entry name" value="RnfH_sf"/>
</dbReference>
<protein>
    <recommendedName>
        <fullName evidence="2">UPF0125 protein ABIE04_000044</fullName>
    </recommendedName>
</protein>
<evidence type="ECO:0000313" key="4">
    <source>
        <dbReference type="Proteomes" id="UP001549251"/>
    </source>
</evidence>
<evidence type="ECO:0000313" key="3">
    <source>
        <dbReference type="EMBL" id="MET4567717.1"/>
    </source>
</evidence>
<dbReference type="HAMAP" id="MF_00460">
    <property type="entry name" value="UPF0125_RnfH"/>
    <property type="match status" value="1"/>
</dbReference>
<dbReference type="SUPFAM" id="SSF54285">
    <property type="entry name" value="MoaD/ThiS"/>
    <property type="match status" value="1"/>
</dbReference>
<dbReference type="EMBL" id="JBEPSD010000001">
    <property type="protein sequence ID" value="MET4567717.1"/>
    <property type="molecule type" value="Genomic_DNA"/>
</dbReference>
<accession>A0ABV2PRR4</accession>